<name>W1XIX1_9ZZZZ</name>
<feature type="non-terminal residue" evidence="2">
    <location>
        <position position="68"/>
    </location>
</feature>
<reference evidence="2" key="1">
    <citation type="submission" date="2013-12" db="EMBL/GenBank/DDBJ databases">
        <title>A Varibaculum cambriense genome reconstructed from a premature infant gut community with otherwise low bacterial novelty that shifts toward anaerobic metabolism during the third week of life.</title>
        <authorList>
            <person name="Brown C.T."/>
            <person name="Sharon I."/>
            <person name="Thomas B.C."/>
            <person name="Castelle C.J."/>
            <person name="Morowitz M.J."/>
            <person name="Banfield J.F."/>
        </authorList>
    </citation>
    <scope>NUCLEOTIDE SEQUENCE</scope>
</reference>
<evidence type="ECO:0000313" key="2">
    <source>
        <dbReference type="EMBL" id="ETJ29430.1"/>
    </source>
</evidence>
<protein>
    <submittedName>
        <fullName evidence="2">Uncharacterized protein</fullName>
    </submittedName>
</protein>
<feature type="non-terminal residue" evidence="2">
    <location>
        <position position="1"/>
    </location>
</feature>
<organism evidence="2">
    <name type="scientific">human gut metagenome</name>
    <dbReference type="NCBI Taxonomy" id="408170"/>
    <lineage>
        <taxon>unclassified sequences</taxon>
        <taxon>metagenomes</taxon>
        <taxon>organismal metagenomes</taxon>
    </lineage>
</organism>
<gene>
    <name evidence="2" type="ORF">Q604_UNBC16035G0001</name>
</gene>
<accession>W1XIX1</accession>
<sequence>WPAKLASGQPNSRLASGETDRQARLSGRGQPNGGHGAADLPLPALPVSHDTGVMDESTVIEVRDRKST</sequence>
<proteinExistence type="predicted"/>
<feature type="region of interest" description="Disordered" evidence="1">
    <location>
        <begin position="1"/>
        <end position="68"/>
    </location>
</feature>
<dbReference type="EMBL" id="AZMM01016035">
    <property type="protein sequence ID" value="ETJ29430.1"/>
    <property type="molecule type" value="Genomic_DNA"/>
</dbReference>
<evidence type="ECO:0000256" key="1">
    <source>
        <dbReference type="SAM" id="MobiDB-lite"/>
    </source>
</evidence>
<comment type="caution">
    <text evidence="2">The sequence shown here is derived from an EMBL/GenBank/DDBJ whole genome shotgun (WGS) entry which is preliminary data.</text>
</comment>
<dbReference type="AlphaFoldDB" id="W1XIX1"/>